<comment type="caution">
    <text evidence="4">The sequence shown here is derived from an EMBL/GenBank/DDBJ whole genome shotgun (WGS) entry which is preliminary data.</text>
</comment>
<dbReference type="RefSeq" id="XP_056766995.1">
    <property type="nucleotide sequence ID" value="XM_056908377.1"/>
</dbReference>
<dbReference type="EMBL" id="JAPVEA010000005">
    <property type="protein sequence ID" value="KAJ5454058.1"/>
    <property type="molecule type" value="Genomic_DNA"/>
</dbReference>
<name>A0AAD6G3G2_9EURO</name>
<dbReference type="AlphaFoldDB" id="A0AAD6G3G2"/>
<evidence type="ECO:0000313" key="5">
    <source>
        <dbReference type="Proteomes" id="UP001213681"/>
    </source>
</evidence>
<dbReference type="EMBL" id="JAPVEA010000006">
    <property type="protein sequence ID" value="KAJ5449532.1"/>
    <property type="molecule type" value="Genomic_DNA"/>
</dbReference>
<dbReference type="Proteomes" id="UP001213681">
    <property type="component" value="Unassembled WGS sequence"/>
</dbReference>
<proteinExistence type="predicted"/>
<evidence type="ECO:0000313" key="2">
    <source>
        <dbReference type="EMBL" id="KAJ5449532.1"/>
    </source>
</evidence>
<protein>
    <submittedName>
        <fullName evidence="4">Uncharacterized protein</fullName>
    </submittedName>
</protein>
<gene>
    <name evidence="3" type="ORF">N7458_004995</name>
    <name evidence="4" type="ORF">N7458_005014</name>
    <name evidence="2" type="ORF">N7458_005981</name>
</gene>
<keyword evidence="5" id="KW-1185">Reference proteome</keyword>
<dbReference type="GeneID" id="81598620"/>
<dbReference type="EMBL" id="JAPVEA010000005">
    <property type="protein sequence ID" value="KAJ5454039.1"/>
    <property type="molecule type" value="Genomic_DNA"/>
</dbReference>
<accession>A0AAD6G3G2</accession>
<evidence type="ECO:0000313" key="3">
    <source>
        <dbReference type="EMBL" id="KAJ5454039.1"/>
    </source>
</evidence>
<evidence type="ECO:0000256" key="1">
    <source>
        <dbReference type="SAM" id="MobiDB-lite"/>
    </source>
</evidence>
<reference evidence="4" key="1">
    <citation type="submission" date="2022-12" db="EMBL/GenBank/DDBJ databases">
        <authorList>
            <person name="Petersen C."/>
        </authorList>
    </citation>
    <scope>NUCLEOTIDE SEQUENCE</scope>
    <source>
        <strain evidence="4">IBT 16125</strain>
    </source>
</reference>
<sequence>MSYANYPLFALQVSETGPDAVILSISDSRSWYLRRVRGGEIPGGTRARFRRCGSAAGCAGGGVNSTALRGDNDLIIAPSDGRDDEIDTSEGGGDGAGAPAATGASASSFIVTGSSLFLLIIRKTS</sequence>
<organism evidence="4 5">
    <name type="scientific">Penicillium daleae</name>
    <dbReference type="NCBI Taxonomy" id="63821"/>
    <lineage>
        <taxon>Eukaryota</taxon>
        <taxon>Fungi</taxon>
        <taxon>Dikarya</taxon>
        <taxon>Ascomycota</taxon>
        <taxon>Pezizomycotina</taxon>
        <taxon>Eurotiomycetes</taxon>
        <taxon>Eurotiomycetidae</taxon>
        <taxon>Eurotiales</taxon>
        <taxon>Aspergillaceae</taxon>
        <taxon>Penicillium</taxon>
    </lineage>
</organism>
<reference evidence="4" key="2">
    <citation type="journal article" date="2023" name="IMA Fungus">
        <title>Comparative genomic study of the Penicillium genus elucidates a diverse pangenome and 15 lateral gene transfer events.</title>
        <authorList>
            <person name="Petersen C."/>
            <person name="Sorensen T."/>
            <person name="Nielsen M.R."/>
            <person name="Sondergaard T.E."/>
            <person name="Sorensen J.L."/>
            <person name="Fitzpatrick D.A."/>
            <person name="Frisvad J.C."/>
            <person name="Nielsen K.L."/>
        </authorList>
    </citation>
    <scope>NUCLEOTIDE SEQUENCE</scope>
    <source>
        <strain evidence="4">IBT 16125</strain>
    </source>
</reference>
<feature type="region of interest" description="Disordered" evidence="1">
    <location>
        <begin position="77"/>
        <end position="104"/>
    </location>
</feature>
<evidence type="ECO:0000313" key="4">
    <source>
        <dbReference type="EMBL" id="KAJ5454058.1"/>
    </source>
</evidence>